<accession>A0ABU0Z3E6</accession>
<keyword evidence="3" id="KW-0378">Hydrolase</keyword>
<name>A0ABU0Z3E6_9MICO</name>
<evidence type="ECO:0000256" key="1">
    <source>
        <dbReference type="ARBA" id="ARBA00008645"/>
    </source>
</evidence>
<feature type="domain" description="Dienelactone hydrolase" evidence="2">
    <location>
        <begin position="149"/>
        <end position="368"/>
    </location>
</feature>
<dbReference type="RefSeq" id="WP_308868732.1">
    <property type="nucleotide sequence ID" value="NZ_JAVFWO010000004.1"/>
</dbReference>
<organism evidence="3 4">
    <name type="scientific">Microbacterium psychrotolerans</name>
    <dbReference type="NCBI Taxonomy" id="3068321"/>
    <lineage>
        <taxon>Bacteria</taxon>
        <taxon>Bacillati</taxon>
        <taxon>Actinomycetota</taxon>
        <taxon>Actinomycetes</taxon>
        <taxon>Micrococcales</taxon>
        <taxon>Microbacteriaceae</taxon>
        <taxon>Microbacterium</taxon>
    </lineage>
</organism>
<dbReference type="SUPFAM" id="SSF53474">
    <property type="entry name" value="alpha/beta-Hydrolases"/>
    <property type="match status" value="1"/>
</dbReference>
<sequence length="382" mass="40111">MSTGALAGYDDWPAYLAGAPAFVPVDAGEAAIAPGSAVVDERSSDRRVLVDVLGVRAATAGDVRVEREWVVDDVRGRLVSWSLGFGPRTHAYLLEPAENDGDLPGVLALHAHGGVRSTGAEQLVDTGRAPHPSAARLRARGYAGRTPANDLARAGFAVLAPDAFSWGSRAFDLSSPPDVLARLGAALDALHRERGETLSDEERFDELSSLHEYGLAKAAGALGTSFAGAVATDDLAALEVLAGWPGVDAARLGALGFSGGGGRALFVAALDGRVAASVVSGMMAMSASLVPDYLDTHSWLLHSPGLASRFDLPDLAALGRRVLVQYGEHDELFPPQGMRDADTRLRALLGRRYTGAWHDAGHEFTAAMQDEALAYLARTLRS</sequence>
<dbReference type="Gene3D" id="3.40.50.1820">
    <property type="entry name" value="alpha/beta hydrolase"/>
    <property type="match status" value="1"/>
</dbReference>
<protein>
    <submittedName>
        <fullName evidence="3">Dienelactone hydrolase family protein</fullName>
    </submittedName>
</protein>
<dbReference type="PANTHER" id="PTHR22946">
    <property type="entry name" value="DIENELACTONE HYDROLASE DOMAIN-CONTAINING PROTEIN-RELATED"/>
    <property type="match status" value="1"/>
</dbReference>
<evidence type="ECO:0000313" key="3">
    <source>
        <dbReference type="EMBL" id="MDQ7879118.1"/>
    </source>
</evidence>
<evidence type="ECO:0000313" key="4">
    <source>
        <dbReference type="Proteomes" id="UP001235133"/>
    </source>
</evidence>
<dbReference type="EMBL" id="JAVFWO010000004">
    <property type="protein sequence ID" value="MDQ7879118.1"/>
    <property type="molecule type" value="Genomic_DNA"/>
</dbReference>
<dbReference type="PANTHER" id="PTHR22946:SF8">
    <property type="entry name" value="ACETYL XYLAN ESTERASE DOMAIN-CONTAINING PROTEIN"/>
    <property type="match status" value="1"/>
</dbReference>
<reference evidence="3 4" key="1">
    <citation type="submission" date="2023-08" db="EMBL/GenBank/DDBJ databases">
        <title>Microbacterium psychrotolerans sp. nov., a psychrotolerant bacterium isolated from soil in Heilongjiang Province, China.</title>
        <authorList>
            <person name="An P."/>
            <person name="Zhao D."/>
            <person name="Xiang H."/>
        </authorList>
    </citation>
    <scope>NUCLEOTIDE SEQUENCE [LARGE SCALE GENOMIC DNA]</scope>
    <source>
        <strain evidence="3 4">QXD-8</strain>
    </source>
</reference>
<dbReference type="Proteomes" id="UP001235133">
    <property type="component" value="Unassembled WGS sequence"/>
</dbReference>
<dbReference type="GO" id="GO:0016787">
    <property type="term" value="F:hydrolase activity"/>
    <property type="evidence" value="ECO:0007669"/>
    <property type="project" value="UniProtKB-KW"/>
</dbReference>
<dbReference type="Pfam" id="PF01738">
    <property type="entry name" value="DLH"/>
    <property type="match status" value="1"/>
</dbReference>
<comment type="caution">
    <text evidence="3">The sequence shown here is derived from an EMBL/GenBank/DDBJ whole genome shotgun (WGS) entry which is preliminary data.</text>
</comment>
<dbReference type="InterPro" id="IPR029058">
    <property type="entry name" value="AB_hydrolase_fold"/>
</dbReference>
<proteinExistence type="inferred from homology"/>
<dbReference type="InterPro" id="IPR050261">
    <property type="entry name" value="FrsA_esterase"/>
</dbReference>
<gene>
    <name evidence="3" type="ORF">Q9R08_14105</name>
</gene>
<dbReference type="InterPro" id="IPR002925">
    <property type="entry name" value="Dienelactn_hydro"/>
</dbReference>
<keyword evidence="4" id="KW-1185">Reference proteome</keyword>
<evidence type="ECO:0000259" key="2">
    <source>
        <dbReference type="Pfam" id="PF01738"/>
    </source>
</evidence>
<comment type="similarity">
    <text evidence="1">Belongs to the AB hydrolase superfamily.</text>
</comment>